<dbReference type="Pfam" id="PF03713">
    <property type="entry name" value="DUF305"/>
    <property type="match status" value="1"/>
</dbReference>
<evidence type="ECO:0000313" key="3">
    <source>
        <dbReference type="Proteomes" id="UP001150924"/>
    </source>
</evidence>
<dbReference type="PANTHER" id="PTHR36933:SF1">
    <property type="entry name" value="SLL0788 PROTEIN"/>
    <property type="match status" value="1"/>
</dbReference>
<name>A0A9X3J106_9BACT</name>
<comment type="caution">
    <text evidence="2">The sequence shown here is derived from an EMBL/GenBank/DDBJ whole genome shotgun (WGS) entry which is preliminary data.</text>
</comment>
<organism evidence="2 3">
    <name type="scientific">Nannocystis pusilla</name>
    <dbReference type="NCBI Taxonomy" id="889268"/>
    <lineage>
        <taxon>Bacteria</taxon>
        <taxon>Pseudomonadati</taxon>
        <taxon>Myxococcota</taxon>
        <taxon>Polyangia</taxon>
        <taxon>Nannocystales</taxon>
        <taxon>Nannocystaceae</taxon>
        <taxon>Nannocystis</taxon>
    </lineage>
</organism>
<dbReference type="InterPro" id="IPR012347">
    <property type="entry name" value="Ferritin-like"/>
</dbReference>
<dbReference type="AlphaFoldDB" id="A0A9X3J106"/>
<dbReference type="Gene3D" id="1.20.1260.10">
    <property type="match status" value="1"/>
</dbReference>
<proteinExistence type="predicted"/>
<dbReference type="EMBL" id="JAPNKE010000002">
    <property type="protein sequence ID" value="MCY1009583.1"/>
    <property type="molecule type" value="Genomic_DNA"/>
</dbReference>
<dbReference type="RefSeq" id="WP_267772246.1">
    <property type="nucleotide sequence ID" value="NZ_JAPNKE010000002.1"/>
</dbReference>
<accession>A0A9X3J106</accession>
<sequence length="164" mass="18061">MLALGAILACDTGEHDECLESPESDVEFIDAMVPHHQVAIEMADMELARGASPAVKAVAMMIKQAQTPEISQMRALRAQLTGYDIVPERHDPHLMADMEKLMALSGPALDRGFLEVMIPHHAGAITMSHRSMPHLRRAELRTMADQIILTQAREIGELVAMLTM</sequence>
<dbReference type="PANTHER" id="PTHR36933">
    <property type="entry name" value="SLL0788 PROTEIN"/>
    <property type="match status" value="1"/>
</dbReference>
<keyword evidence="3" id="KW-1185">Reference proteome</keyword>
<evidence type="ECO:0000313" key="2">
    <source>
        <dbReference type="EMBL" id="MCY1009583.1"/>
    </source>
</evidence>
<evidence type="ECO:0000259" key="1">
    <source>
        <dbReference type="Pfam" id="PF03713"/>
    </source>
</evidence>
<dbReference type="Proteomes" id="UP001150924">
    <property type="component" value="Unassembled WGS sequence"/>
</dbReference>
<gene>
    <name evidence="2" type="ORF">OV079_29260</name>
</gene>
<reference evidence="2" key="1">
    <citation type="submission" date="2022-11" db="EMBL/GenBank/DDBJ databases">
        <title>Minimal conservation of predation-associated metabolite biosynthetic gene clusters underscores biosynthetic potential of Myxococcota including descriptions for ten novel species: Archangium lansinium sp. nov., Myxococcus landrumus sp. nov., Nannocystis bai.</title>
        <authorList>
            <person name="Ahearne A."/>
            <person name="Stevens C."/>
            <person name="Phillips K."/>
        </authorList>
    </citation>
    <scope>NUCLEOTIDE SEQUENCE</scope>
    <source>
        <strain evidence="2">Na p29</strain>
    </source>
</reference>
<feature type="domain" description="DUF305" evidence="1">
    <location>
        <begin position="25"/>
        <end position="162"/>
    </location>
</feature>
<dbReference type="InterPro" id="IPR005183">
    <property type="entry name" value="DUF305_CopM-like"/>
</dbReference>
<protein>
    <submittedName>
        <fullName evidence="2">DUF305 domain-containing protein</fullName>
    </submittedName>
</protein>